<sequence length="125" mass="14759">MDNDIPSEVSDDVLTDDNDSSLEDHLLWLNVASDPACFTILHFLYKSDFGLTFGELIDKTELSEDDLLYHLDALQTARLIHDWTHDVEKTYRIPPYYKINEVGRMVHKSVTYLLHREREYHFKDE</sequence>
<dbReference type="InterPro" id="IPR036388">
    <property type="entry name" value="WH-like_DNA-bd_sf"/>
</dbReference>
<evidence type="ECO:0000313" key="1">
    <source>
        <dbReference type="EMBL" id="ELZ67042.1"/>
    </source>
</evidence>
<organism evidence="1 2">
    <name type="scientific">Haloferax prahovense (strain DSM 18310 / JCM 13924 / TL6)</name>
    <dbReference type="NCBI Taxonomy" id="1227461"/>
    <lineage>
        <taxon>Archaea</taxon>
        <taxon>Methanobacteriati</taxon>
        <taxon>Methanobacteriota</taxon>
        <taxon>Stenosarchaea group</taxon>
        <taxon>Halobacteria</taxon>
        <taxon>Halobacteriales</taxon>
        <taxon>Haloferacaceae</taxon>
        <taxon>Haloferax</taxon>
    </lineage>
</organism>
<comment type="caution">
    <text evidence="1">The sequence shown here is derived from an EMBL/GenBank/DDBJ whole genome shotgun (WGS) entry which is preliminary data.</text>
</comment>
<dbReference type="InterPro" id="IPR036390">
    <property type="entry name" value="WH_DNA-bd_sf"/>
</dbReference>
<reference evidence="1 2" key="1">
    <citation type="journal article" date="2014" name="PLoS Genet.">
        <title>Phylogenetically driven sequencing of extremely halophilic archaea reveals strategies for static and dynamic osmo-response.</title>
        <authorList>
            <person name="Becker E.A."/>
            <person name="Seitzer P.M."/>
            <person name="Tritt A."/>
            <person name="Larsen D."/>
            <person name="Krusor M."/>
            <person name="Yao A.I."/>
            <person name="Wu D."/>
            <person name="Madern D."/>
            <person name="Eisen J.A."/>
            <person name="Darling A.E."/>
            <person name="Facciotti M.T."/>
        </authorList>
    </citation>
    <scope>NUCLEOTIDE SEQUENCE [LARGE SCALE GENOMIC DNA]</scope>
    <source>
        <strain evidence="2">DSM 18310 / JCM 13924 / TL6</strain>
    </source>
</reference>
<name>M0G699_HALPT</name>
<dbReference type="EMBL" id="AOLG01000047">
    <property type="protein sequence ID" value="ELZ67042.1"/>
    <property type="molecule type" value="Genomic_DNA"/>
</dbReference>
<evidence type="ECO:0000313" key="2">
    <source>
        <dbReference type="Proteomes" id="UP000011559"/>
    </source>
</evidence>
<dbReference type="Gene3D" id="1.10.10.10">
    <property type="entry name" value="Winged helix-like DNA-binding domain superfamily/Winged helix DNA-binding domain"/>
    <property type="match status" value="1"/>
</dbReference>
<dbReference type="Proteomes" id="UP000011559">
    <property type="component" value="Unassembled WGS sequence"/>
</dbReference>
<dbReference type="PATRIC" id="fig|1227461.3.peg.2630"/>
<evidence type="ECO:0008006" key="3">
    <source>
        <dbReference type="Google" id="ProtNLM"/>
    </source>
</evidence>
<dbReference type="SUPFAM" id="SSF46785">
    <property type="entry name" value="Winged helix' DNA-binding domain"/>
    <property type="match status" value="1"/>
</dbReference>
<keyword evidence="2" id="KW-1185">Reference proteome</keyword>
<accession>M0G699</accession>
<dbReference type="AlphaFoldDB" id="M0G699"/>
<proteinExistence type="predicted"/>
<dbReference type="RefSeq" id="WP_008095310.1">
    <property type="nucleotide sequence ID" value="NZ_AOLG01000047.1"/>
</dbReference>
<protein>
    <recommendedName>
        <fullName evidence="3">ArsR family transcriptional regulator</fullName>
    </recommendedName>
</protein>
<gene>
    <name evidence="1" type="ORF">C457_13434</name>
</gene>